<comment type="caution">
    <text evidence="11">The sequence shown here is derived from an EMBL/GenBank/DDBJ whole genome shotgun (WGS) entry which is preliminary data.</text>
</comment>
<feature type="non-terminal residue" evidence="11">
    <location>
        <position position="495"/>
    </location>
</feature>
<dbReference type="GO" id="GO:0006614">
    <property type="term" value="P:SRP-dependent cotranslational protein targeting to membrane"/>
    <property type="evidence" value="ECO:0007669"/>
    <property type="project" value="TreeGrafter"/>
</dbReference>
<feature type="region of interest" description="Disordered" evidence="8">
    <location>
        <begin position="444"/>
        <end position="463"/>
    </location>
</feature>
<dbReference type="OrthoDB" id="1734229at2759"/>
<dbReference type="PANTHER" id="PTHR24075:SF0">
    <property type="entry name" value="TRANSLOCATION PROTEIN SEC63 HOMOLOG"/>
    <property type="match status" value="1"/>
</dbReference>
<dbReference type="SUPFAM" id="SSF81296">
    <property type="entry name" value="E set domains"/>
    <property type="match status" value="1"/>
</dbReference>
<gene>
    <name evidence="11" type="ORF">ALEPTO_LOCUS5400</name>
</gene>
<dbReference type="AlphaFoldDB" id="A0A9N9AS62"/>
<evidence type="ECO:0000256" key="5">
    <source>
        <dbReference type="ARBA" id="ARBA00022989"/>
    </source>
</evidence>
<dbReference type="InterPro" id="IPR004179">
    <property type="entry name" value="Sec63-dom"/>
</dbReference>
<dbReference type="GO" id="GO:0006620">
    <property type="term" value="P:post-translational protein targeting to endoplasmic reticulum membrane"/>
    <property type="evidence" value="ECO:0007669"/>
    <property type="project" value="TreeGrafter"/>
</dbReference>
<dbReference type="SUPFAM" id="SSF158702">
    <property type="entry name" value="Sec63 N-terminal domain-like"/>
    <property type="match status" value="1"/>
</dbReference>
<evidence type="ECO:0000256" key="2">
    <source>
        <dbReference type="ARBA" id="ARBA00004240"/>
    </source>
</evidence>
<comment type="subcellular location">
    <subcellularLocation>
        <location evidence="2">Endoplasmic reticulum</location>
    </subcellularLocation>
    <subcellularLocation>
        <location evidence="1">Membrane</location>
        <topology evidence="1">Multi-pass membrane protein</topology>
    </subcellularLocation>
</comment>
<evidence type="ECO:0000256" key="6">
    <source>
        <dbReference type="ARBA" id="ARBA00023136"/>
    </source>
</evidence>
<dbReference type="InterPro" id="IPR035892">
    <property type="entry name" value="C2_domain_sf"/>
</dbReference>
<dbReference type="InterPro" id="IPR014756">
    <property type="entry name" value="Ig_E-set"/>
</dbReference>
<keyword evidence="5 9" id="KW-1133">Transmembrane helix</keyword>
<accession>A0A9N9AS62</accession>
<proteinExistence type="predicted"/>
<organism evidence="11 12">
    <name type="scientific">Ambispora leptoticha</name>
    <dbReference type="NCBI Taxonomy" id="144679"/>
    <lineage>
        <taxon>Eukaryota</taxon>
        <taxon>Fungi</taxon>
        <taxon>Fungi incertae sedis</taxon>
        <taxon>Mucoromycota</taxon>
        <taxon>Glomeromycotina</taxon>
        <taxon>Glomeromycetes</taxon>
        <taxon>Archaeosporales</taxon>
        <taxon>Ambisporaceae</taxon>
        <taxon>Ambispora</taxon>
    </lineage>
</organism>
<feature type="domain" description="SEC63" evidence="10">
    <location>
        <begin position="46"/>
        <end position="434"/>
    </location>
</feature>
<feature type="compositionally biased region" description="Low complexity" evidence="8">
    <location>
        <begin position="313"/>
        <end position="327"/>
    </location>
</feature>
<dbReference type="Pfam" id="PF02889">
    <property type="entry name" value="Sec63"/>
    <property type="match status" value="1"/>
</dbReference>
<dbReference type="Proteomes" id="UP000789508">
    <property type="component" value="Unassembled WGS sequence"/>
</dbReference>
<dbReference type="Gene3D" id="1.10.150.20">
    <property type="entry name" value="5' to 3' exonuclease, C-terminal subdomain"/>
    <property type="match status" value="1"/>
</dbReference>
<evidence type="ECO:0000256" key="7">
    <source>
        <dbReference type="ARBA" id="ARBA00023186"/>
    </source>
</evidence>
<evidence type="ECO:0000256" key="1">
    <source>
        <dbReference type="ARBA" id="ARBA00004141"/>
    </source>
</evidence>
<evidence type="ECO:0000256" key="9">
    <source>
        <dbReference type="SAM" id="Phobius"/>
    </source>
</evidence>
<dbReference type="SMART" id="SM00973">
    <property type="entry name" value="Sec63"/>
    <property type="match status" value="1"/>
</dbReference>
<keyword evidence="3 9" id="KW-0812">Transmembrane</keyword>
<dbReference type="GO" id="GO:0031207">
    <property type="term" value="C:Sec62/Sec63 complex"/>
    <property type="evidence" value="ECO:0007669"/>
    <property type="project" value="TreeGrafter"/>
</dbReference>
<dbReference type="Gene3D" id="2.60.40.150">
    <property type="entry name" value="C2 domain"/>
    <property type="match status" value="1"/>
</dbReference>
<dbReference type="PANTHER" id="PTHR24075">
    <property type="entry name" value="SEC63 DOMAIN-CONTAINING"/>
    <property type="match status" value="1"/>
</dbReference>
<feature type="compositionally biased region" description="Polar residues" evidence="8">
    <location>
        <begin position="294"/>
        <end position="306"/>
    </location>
</feature>
<reference evidence="11" key="1">
    <citation type="submission" date="2021-06" db="EMBL/GenBank/DDBJ databases">
        <authorList>
            <person name="Kallberg Y."/>
            <person name="Tangrot J."/>
            <person name="Rosling A."/>
        </authorList>
    </citation>
    <scope>NUCLEOTIDE SEQUENCE</scope>
    <source>
        <strain evidence="11">FL130A</strain>
    </source>
</reference>
<dbReference type="Gene3D" id="1.10.3380.10">
    <property type="entry name" value="Sec63 N-terminal domain-like domain"/>
    <property type="match status" value="1"/>
</dbReference>
<dbReference type="EMBL" id="CAJVPS010001505">
    <property type="protein sequence ID" value="CAG8540770.1"/>
    <property type="molecule type" value="Genomic_DNA"/>
</dbReference>
<keyword evidence="12" id="KW-1185">Reference proteome</keyword>
<dbReference type="GO" id="GO:0003723">
    <property type="term" value="F:RNA binding"/>
    <property type="evidence" value="ECO:0007669"/>
    <property type="project" value="TreeGrafter"/>
</dbReference>
<keyword evidence="7" id="KW-0143">Chaperone</keyword>
<feature type="region of interest" description="Disordered" evidence="8">
    <location>
        <begin position="471"/>
        <end position="495"/>
    </location>
</feature>
<protein>
    <submittedName>
        <fullName evidence="11">3214_t:CDS:1</fullName>
    </submittedName>
</protein>
<feature type="transmembrane region" description="Helical" evidence="9">
    <location>
        <begin position="18"/>
        <end position="41"/>
    </location>
</feature>
<name>A0A9N9AS62_9GLOM</name>
<evidence type="ECO:0000256" key="8">
    <source>
        <dbReference type="SAM" id="MobiDB-lite"/>
    </source>
</evidence>
<feature type="region of interest" description="Disordered" evidence="8">
    <location>
        <begin position="293"/>
        <end position="342"/>
    </location>
</feature>
<keyword evidence="4" id="KW-0256">Endoplasmic reticulum</keyword>
<evidence type="ECO:0000259" key="10">
    <source>
        <dbReference type="SMART" id="SM00973"/>
    </source>
</evidence>
<feature type="compositionally biased region" description="Acidic residues" evidence="8">
    <location>
        <begin position="447"/>
        <end position="459"/>
    </location>
</feature>
<evidence type="ECO:0000313" key="11">
    <source>
        <dbReference type="EMBL" id="CAG8540770.1"/>
    </source>
</evidence>
<dbReference type="GO" id="GO:0008320">
    <property type="term" value="F:protein transmembrane transporter activity"/>
    <property type="evidence" value="ECO:0007669"/>
    <property type="project" value="TreeGrafter"/>
</dbReference>
<keyword evidence="6 9" id="KW-0472">Membrane</keyword>
<evidence type="ECO:0000256" key="3">
    <source>
        <dbReference type="ARBA" id="ARBA00022692"/>
    </source>
</evidence>
<sequence length="495" mass="55781">FSLGIALPTWLVESQNNIFVLGIYGIVFGILLPFFVGRWWYSSTGYTKDKIRTHTMALYFKELRDKSSVKHILELLSASVEFLELVEQRPSDAAALSPVISSVKEELDKRFGEKFEKSKKYNAPYCQKAYVLLHAYLLRIKISDANLLKDQEFIIEKAAHLVNGILDISLAHHWLTTTNNCIELRQLLTQAIWPGENPLVQLPYINHEVLKAMKSKKRNIKSVVQLREMNEEDRRASLRTLSDTEYESVKNVADAYPALEIVRKRFKVAGDNIITPGSIVTFILKVRLMESKKQANGKNIHPPTSSSDDKGKISNSPNNNNKPAINGYHSSDTESGDDSSVESLLVKKKPTMQNNWIHAPHFPLDRRPYWYIFITNEKQDRLIDNPVRITGISNEGRTVRIQFQAPPVVGVVSLSVFIKNDSYVGSDIRKEVKLEISSVDALPHEDPIDDEISEPDEDSIAGQMKLMREQGLSAAVAGGAGEQKNDSDSSDSEED</sequence>
<evidence type="ECO:0000313" key="12">
    <source>
        <dbReference type="Proteomes" id="UP000789508"/>
    </source>
</evidence>
<evidence type="ECO:0000256" key="4">
    <source>
        <dbReference type="ARBA" id="ARBA00022824"/>
    </source>
</evidence>